<dbReference type="AlphaFoldDB" id="A0AAE0QLJ7"/>
<dbReference type="SUPFAM" id="SSF103473">
    <property type="entry name" value="MFS general substrate transporter"/>
    <property type="match status" value="1"/>
</dbReference>
<feature type="transmembrane region" description="Helical" evidence="6">
    <location>
        <begin position="250"/>
        <end position="270"/>
    </location>
</feature>
<keyword evidence="4 6" id="KW-1133">Transmembrane helix</keyword>
<evidence type="ECO:0000256" key="1">
    <source>
        <dbReference type="ARBA" id="ARBA00004141"/>
    </source>
</evidence>
<dbReference type="PANTHER" id="PTHR19432">
    <property type="entry name" value="SUGAR TRANSPORTER"/>
    <property type="match status" value="1"/>
</dbReference>
<dbReference type="InterPro" id="IPR036259">
    <property type="entry name" value="MFS_trans_sf"/>
</dbReference>
<dbReference type="CDD" id="cd17313">
    <property type="entry name" value="MFS_SLC45_SUC"/>
    <property type="match status" value="1"/>
</dbReference>
<dbReference type="EMBL" id="JAUCMX010000014">
    <property type="protein sequence ID" value="KAK3524183.1"/>
    <property type="molecule type" value="Genomic_DNA"/>
</dbReference>
<feature type="transmembrane region" description="Helical" evidence="6">
    <location>
        <begin position="213"/>
        <end position="230"/>
    </location>
</feature>
<evidence type="ECO:0000313" key="8">
    <source>
        <dbReference type="Proteomes" id="UP001274896"/>
    </source>
</evidence>
<feature type="transmembrane region" description="Helical" evidence="6">
    <location>
        <begin position="102"/>
        <end position="125"/>
    </location>
</feature>
<evidence type="ECO:0000256" key="3">
    <source>
        <dbReference type="ARBA" id="ARBA00022692"/>
    </source>
</evidence>
<dbReference type="GO" id="GO:0008506">
    <property type="term" value="F:sucrose:proton symporter activity"/>
    <property type="evidence" value="ECO:0007669"/>
    <property type="project" value="TreeGrafter"/>
</dbReference>
<proteinExistence type="predicted"/>
<feature type="transmembrane region" description="Helical" evidence="6">
    <location>
        <begin position="545"/>
        <end position="567"/>
    </location>
</feature>
<evidence type="ECO:0000313" key="7">
    <source>
        <dbReference type="EMBL" id="KAK3524183.1"/>
    </source>
</evidence>
<evidence type="ECO:0000256" key="2">
    <source>
        <dbReference type="ARBA" id="ARBA00022448"/>
    </source>
</evidence>
<dbReference type="PANTHER" id="PTHR19432:SF34">
    <property type="entry name" value="MEMBRANE-ASSOCIATED TRANSPORTER PROTEIN"/>
    <property type="match status" value="1"/>
</dbReference>
<gene>
    <name evidence="7" type="ORF">QTP70_021865</name>
</gene>
<comment type="subcellular location">
    <subcellularLocation>
        <location evidence="1">Membrane</location>
        <topology evidence="1">Multi-pass membrane protein</topology>
    </subcellularLocation>
</comment>
<feature type="transmembrane region" description="Helical" evidence="6">
    <location>
        <begin position="573"/>
        <end position="595"/>
    </location>
</feature>
<evidence type="ECO:0000256" key="6">
    <source>
        <dbReference type="SAM" id="Phobius"/>
    </source>
</evidence>
<keyword evidence="3 6" id="KW-0812">Transmembrane</keyword>
<reference evidence="7" key="1">
    <citation type="submission" date="2023-06" db="EMBL/GenBank/DDBJ databases">
        <title>Male Hemibagrus guttatus genome.</title>
        <authorList>
            <person name="Bian C."/>
        </authorList>
    </citation>
    <scope>NUCLEOTIDE SEQUENCE</scope>
    <source>
        <strain evidence="7">Male_cb2023</strain>
        <tissue evidence="7">Muscle</tissue>
    </source>
</reference>
<feature type="transmembrane region" description="Helical" evidence="6">
    <location>
        <begin position="363"/>
        <end position="385"/>
    </location>
</feature>
<protein>
    <recommendedName>
        <fullName evidence="9">Solute carrier family 45 member 2</fullName>
    </recommendedName>
</protein>
<dbReference type="Gene3D" id="1.20.1250.20">
    <property type="entry name" value="MFS general substrate transporter like domains"/>
    <property type="match status" value="1"/>
</dbReference>
<feature type="transmembrane region" description="Helical" evidence="6">
    <location>
        <begin position="437"/>
        <end position="456"/>
    </location>
</feature>
<feature type="transmembrane region" description="Helical" evidence="6">
    <location>
        <begin position="405"/>
        <end position="425"/>
    </location>
</feature>
<evidence type="ECO:0000256" key="5">
    <source>
        <dbReference type="ARBA" id="ARBA00023136"/>
    </source>
</evidence>
<sequence length="599" mass="65607">MTLLTEEKPYKFPQELGSCTTTTTTTTTTTGTVKCHSTDCGPNSDYVDAIEGAIFSAVEPPRRSRGRLIMHALVMFGREFCYAVEAAFVTPVLLSVGLPRSLYSLVWLISPVLGFILQPVIGSASDYCRSPWGRRRPYILTLGVMMLIGITLFLNGDTLVSVLVQNTGWKRTWSIVVVMFGVVMFDFSADFIDGPVKAYLFDVCSYQDKERGLHYHALLTGLGGAFGYLTGAMDWGHSALGALLGSEYQVIYFFSALTWGFFLTVHLFSIPEMPLGKQHPTEPLVPSAPLLQPPVMNGSSYGSMTKEPELRPRSFSALSEANSVTSSSKRPSSEVQKRMTLKSLLSAMINMPSHYRCLCISHLLGWTAFLCNMLFFTDFMGQIVYKGNPYAPHNSTAYATYERGVEVGCWGLCINAVSSALYSYVQRLLLPYIGLKGLYFVGYFVFGLGTSLIGLFPNIISTLTLCCVFGMMSSTLYTIPFNLISEYHKEDEWDSLTLNALLTGTCALQQLRFTLNGCFLCSEKETRKQSGKDVAVPSRGTGMDCAALTCMVQLAQIIVGAGLGALVNIAGSVVVVVLSASTMSLLGCLFITVFIKHVH</sequence>
<keyword evidence="5 6" id="KW-0472">Membrane</keyword>
<dbReference type="GO" id="GO:0016020">
    <property type="term" value="C:membrane"/>
    <property type="evidence" value="ECO:0007669"/>
    <property type="project" value="UniProtKB-SubCell"/>
</dbReference>
<keyword evidence="8" id="KW-1185">Reference proteome</keyword>
<name>A0AAE0QLJ7_9TELE</name>
<evidence type="ECO:0008006" key="9">
    <source>
        <dbReference type="Google" id="ProtNLM"/>
    </source>
</evidence>
<feature type="transmembrane region" description="Helical" evidence="6">
    <location>
        <begin position="174"/>
        <end position="192"/>
    </location>
</feature>
<evidence type="ECO:0000256" key="4">
    <source>
        <dbReference type="ARBA" id="ARBA00022989"/>
    </source>
</evidence>
<feature type="transmembrane region" description="Helical" evidence="6">
    <location>
        <begin position="462"/>
        <end position="479"/>
    </location>
</feature>
<accession>A0AAE0QLJ7</accession>
<keyword evidence="2" id="KW-0813">Transport</keyword>
<organism evidence="7 8">
    <name type="scientific">Hemibagrus guttatus</name>
    <dbReference type="NCBI Taxonomy" id="175788"/>
    <lineage>
        <taxon>Eukaryota</taxon>
        <taxon>Metazoa</taxon>
        <taxon>Chordata</taxon>
        <taxon>Craniata</taxon>
        <taxon>Vertebrata</taxon>
        <taxon>Euteleostomi</taxon>
        <taxon>Actinopterygii</taxon>
        <taxon>Neopterygii</taxon>
        <taxon>Teleostei</taxon>
        <taxon>Ostariophysi</taxon>
        <taxon>Siluriformes</taxon>
        <taxon>Bagridae</taxon>
        <taxon>Hemibagrus</taxon>
    </lineage>
</organism>
<feature type="transmembrane region" description="Helical" evidence="6">
    <location>
        <begin position="137"/>
        <end position="154"/>
    </location>
</feature>
<comment type="caution">
    <text evidence="7">The sequence shown here is derived from an EMBL/GenBank/DDBJ whole genome shotgun (WGS) entry which is preliminary data.</text>
</comment>
<dbReference type="Proteomes" id="UP001274896">
    <property type="component" value="Unassembled WGS sequence"/>
</dbReference>